<comment type="subcellular location">
    <subcellularLocation>
        <location evidence="1 14">Cell outer membrane</location>
        <topology evidence="1 14">Multi-pass membrane protein</topology>
    </subcellularLocation>
</comment>
<dbReference type="InterPro" id="IPR010917">
    <property type="entry name" value="TonB_rcpt_CS"/>
</dbReference>
<dbReference type="InterPro" id="IPR039426">
    <property type="entry name" value="TonB-dep_rcpt-like"/>
</dbReference>
<dbReference type="InterPro" id="IPR000531">
    <property type="entry name" value="Beta-barrel_TonB"/>
</dbReference>
<keyword evidence="7 18" id="KW-0732">Signal</keyword>
<evidence type="ECO:0000256" key="17">
    <source>
        <dbReference type="SAM" id="MobiDB-lite"/>
    </source>
</evidence>
<evidence type="ECO:0000256" key="7">
    <source>
        <dbReference type="ARBA" id="ARBA00022729"/>
    </source>
</evidence>
<feature type="compositionally biased region" description="Polar residues" evidence="17">
    <location>
        <begin position="576"/>
        <end position="589"/>
    </location>
</feature>
<reference evidence="21" key="1">
    <citation type="submission" date="2022-10" db="EMBL/GenBank/DDBJ databases">
        <title>Characterization and whole genome sequencing of a new Roseateles species, isolated from fresh water.</title>
        <authorList>
            <person name="Guliayeva D.Y."/>
            <person name="Akhremchuk A.E."/>
            <person name="Sikolenko M.A."/>
            <person name="Valentovich L.N."/>
            <person name="Sidarenka A.V."/>
        </authorList>
    </citation>
    <scope>NUCLEOTIDE SEQUENCE</scope>
    <source>
        <strain evidence="21">BIM B-1768</strain>
    </source>
</reference>
<dbReference type="InterPro" id="IPR037066">
    <property type="entry name" value="Plug_dom_sf"/>
</dbReference>
<dbReference type="Proteomes" id="UP001064933">
    <property type="component" value="Chromosome"/>
</dbReference>
<evidence type="ECO:0000256" key="16">
    <source>
        <dbReference type="RuleBase" id="RU003357"/>
    </source>
</evidence>
<evidence type="ECO:0000256" key="12">
    <source>
        <dbReference type="ARBA" id="ARBA00023170"/>
    </source>
</evidence>
<evidence type="ECO:0000256" key="15">
    <source>
        <dbReference type="PROSITE-ProRule" id="PRU10144"/>
    </source>
</evidence>
<protein>
    <submittedName>
        <fullName evidence="21">TonB-dependent siderophore receptor</fullName>
    </submittedName>
</protein>
<evidence type="ECO:0000259" key="20">
    <source>
        <dbReference type="Pfam" id="PF07715"/>
    </source>
</evidence>
<dbReference type="NCBIfam" id="TIGR01783">
    <property type="entry name" value="TonB-siderophor"/>
    <property type="match status" value="1"/>
</dbReference>
<evidence type="ECO:0000259" key="19">
    <source>
        <dbReference type="Pfam" id="PF00593"/>
    </source>
</evidence>
<gene>
    <name evidence="21" type="ORF">N4261_21665</name>
</gene>
<dbReference type="RefSeq" id="WP_261757321.1">
    <property type="nucleotide sequence ID" value="NZ_CP104562.2"/>
</dbReference>
<keyword evidence="12 21" id="KW-0675">Receptor</keyword>
<keyword evidence="6 14" id="KW-0812">Transmembrane</keyword>
<feature type="region of interest" description="Disordered" evidence="17">
    <location>
        <begin position="571"/>
        <end position="593"/>
    </location>
</feature>
<dbReference type="Gene3D" id="2.40.170.20">
    <property type="entry name" value="TonB-dependent receptor, beta-barrel domain"/>
    <property type="match status" value="1"/>
</dbReference>
<keyword evidence="4 14" id="KW-1134">Transmembrane beta strand</keyword>
<evidence type="ECO:0000256" key="4">
    <source>
        <dbReference type="ARBA" id="ARBA00022452"/>
    </source>
</evidence>
<evidence type="ECO:0000256" key="10">
    <source>
        <dbReference type="ARBA" id="ARBA00023077"/>
    </source>
</evidence>
<feature type="chain" id="PRO_5046015108" evidence="18">
    <location>
        <begin position="22"/>
        <end position="734"/>
    </location>
</feature>
<evidence type="ECO:0000256" key="2">
    <source>
        <dbReference type="ARBA" id="ARBA00009810"/>
    </source>
</evidence>
<keyword evidence="8" id="KW-0408">Iron</keyword>
<evidence type="ECO:0000256" key="9">
    <source>
        <dbReference type="ARBA" id="ARBA00023065"/>
    </source>
</evidence>
<evidence type="ECO:0000256" key="8">
    <source>
        <dbReference type="ARBA" id="ARBA00023004"/>
    </source>
</evidence>
<keyword evidence="5" id="KW-0410">Iron transport</keyword>
<dbReference type="SUPFAM" id="SSF56935">
    <property type="entry name" value="Porins"/>
    <property type="match status" value="1"/>
</dbReference>
<keyword evidence="22" id="KW-1185">Reference proteome</keyword>
<evidence type="ECO:0000256" key="14">
    <source>
        <dbReference type="PROSITE-ProRule" id="PRU01360"/>
    </source>
</evidence>
<evidence type="ECO:0000256" key="6">
    <source>
        <dbReference type="ARBA" id="ARBA00022692"/>
    </source>
</evidence>
<keyword evidence="11 14" id="KW-0472">Membrane</keyword>
<evidence type="ECO:0000256" key="18">
    <source>
        <dbReference type="SAM" id="SignalP"/>
    </source>
</evidence>
<feature type="domain" description="TonB-dependent receptor plug" evidence="20">
    <location>
        <begin position="59"/>
        <end position="160"/>
    </location>
</feature>
<dbReference type="PANTHER" id="PTHR32552">
    <property type="entry name" value="FERRICHROME IRON RECEPTOR-RELATED"/>
    <property type="match status" value="1"/>
</dbReference>
<dbReference type="InterPro" id="IPR010105">
    <property type="entry name" value="TonB_sidphr_rcpt"/>
</dbReference>
<keyword evidence="9" id="KW-0406">Ion transport</keyword>
<evidence type="ECO:0000313" key="21">
    <source>
        <dbReference type="EMBL" id="UXH77570.1"/>
    </source>
</evidence>
<feature type="domain" description="TonB-dependent receptor-like beta-barrel" evidence="19">
    <location>
        <begin position="288"/>
        <end position="702"/>
    </location>
</feature>
<dbReference type="PROSITE" id="PS01156">
    <property type="entry name" value="TONB_DEPENDENT_REC_2"/>
    <property type="match status" value="1"/>
</dbReference>
<name>A0ABY6B2Q1_9BURK</name>
<evidence type="ECO:0000256" key="3">
    <source>
        <dbReference type="ARBA" id="ARBA00022448"/>
    </source>
</evidence>
<dbReference type="PROSITE" id="PS52016">
    <property type="entry name" value="TONB_DEPENDENT_REC_3"/>
    <property type="match status" value="1"/>
</dbReference>
<evidence type="ECO:0000256" key="5">
    <source>
        <dbReference type="ARBA" id="ARBA00022496"/>
    </source>
</evidence>
<proteinExistence type="inferred from homology"/>
<dbReference type="EMBL" id="CP104562">
    <property type="protein sequence ID" value="UXH77570.1"/>
    <property type="molecule type" value="Genomic_DNA"/>
</dbReference>
<dbReference type="Pfam" id="PF07715">
    <property type="entry name" value="Plug"/>
    <property type="match status" value="1"/>
</dbReference>
<dbReference type="Gene3D" id="2.170.130.10">
    <property type="entry name" value="TonB-dependent receptor, plug domain"/>
    <property type="match status" value="1"/>
</dbReference>
<sequence length="734" mass="78388">MNLTPTAITAALMLLCTPAFADEPSSGNAQLDRVEVSGVRDRLKLEETPAAASRLGLTARETPATVQTLTQEDLQFRGLRTARETFADIPGAIAGNVPGNPAAVMMRGFSGNAVSILQDGVRVSTSTIVQRDSNTWHFDRIEVIKGPASVLFGEGALAGAINKVTRKPTLDGTHVDALLSLGSFNTRAAAAGANVQLSDTLALRMDASQLQSDSLYDVERNQTRSRGLTGSMLFKPSADLSVLLAVDHYADRYDGTYQGVPLVQAAVAKDPSRIVHSANGLVVDKALRHRNYNPDGAYSSADETTVRGRIDWQLGNGWALATDLTAYTADRAYVLSDTQTFVAPTAAFPNGSFSRTVQRFYHDHQFWNVRGALSRSGELAGLRNRFTAGVEVNHTDFASLRQSSAASALAAVDPYAPVVGSFPTADSSYSAGNVNFDSKLKTSSLFVENALNLTPQWLLVAGLRRDDIDLDRRVTNFNATPHTVQNAHPRYRPLSWRLGSTYALSTSTSVYAQVTSGAVPVSSMLTQSIVNAGFKLTHGRSAEAGFKMTSTDHRLSLTGAVYDIRQDDILTRDPANPSQTVQGGRQSSRGAELNAAASLSRSVTVGAGVGMVDAVYDRLIEAGGAVRTGNRPINTPVTSGNAFLTYAVPGVPLSISGFVHHVSGFYTDTANTIHVDGHTTLDAAVAWTLSGATTLTLRGRNLTNAFYGEYSGYPTTNVYLGAPRSVELSLRARF</sequence>
<dbReference type="PANTHER" id="PTHR32552:SF84">
    <property type="entry name" value="TONB-DEPENDENT RECEPTOR-RELATED"/>
    <property type="match status" value="1"/>
</dbReference>
<dbReference type="InterPro" id="IPR012910">
    <property type="entry name" value="Plug_dom"/>
</dbReference>
<evidence type="ECO:0000256" key="11">
    <source>
        <dbReference type="ARBA" id="ARBA00023136"/>
    </source>
</evidence>
<keyword evidence="3 14" id="KW-0813">Transport</keyword>
<feature type="signal peptide" evidence="18">
    <location>
        <begin position="1"/>
        <end position="21"/>
    </location>
</feature>
<evidence type="ECO:0000313" key="22">
    <source>
        <dbReference type="Proteomes" id="UP001064933"/>
    </source>
</evidence>
<keyword evidence="10 16" id="KW-0798">TonB box</keyword>
<evidence type="ECO:0000256" key="1">
    <source>
        <dbReference type="ARBA" id="ARBA00004571"/>
    </source>
</evidence>
<organism evidence="21 22">
    <name type="scientific">Roseateles amylovorans</name>
    <dbReference type="NCBI Taxonomy" id="2978473"/>
    <lineage>
        <taxon>Bacteria</taxon>
        <taxon>Pseudomonadati</taxon>
        <taxon>Pseudomonadota</taxon>
        <taxon>Betaproteobacteria</taxon>
        <taxon>Burkholderiales</taxon>
        <taxon>Sphaerotilaceae</taxon>
        <taxon>Roseateles</taxon>
    </lineage>
</organism>
<keyword evidence="13 14" id="KW-0998">Cell outer membrane</keyword>
<dbReference type="Pfam" id="PF00593">
    <property type="entry name" value="TonB_dep_Rec_b-barrel"/>
    <property type="match status" value="1"/>
</dbReference>
<feature type="short sequence motif" description="TonB C-terminal box" evidence="15">
    <location>
        <begin position="717"/>
        <end position="734"/>
    </location>
</feature>
<accession>A0ABY6B2Q1</accession>
<dbReference type="InterPro" id="IPR036942">
    <property type="entry name" value="Beta-barrel_TonB_sf"/>
</dbReference>
<comment type="similarity">
    <text evidence="2 14 16">Belongs to the TonB-dependent receptor family.</text>
</comment>
<evidence type="ECO:0000256" key="13">
    <source>
        <dbReference type="ARBA" id="ARBA00023237"/>
    </source>
</evidence>